<evidence type="ECO:0000256" key="1">
    <source>
        <dbReference type="ARBA" id="ARBA00000900"/>
    </source>
</evidence>
<dbReference type="GO" id="GO:0008270">
    <property type="term" value="F:zinc ion binding"/>
    <property type="evidence" value="ECO:0007669"/>
    <property type="project" value="UniProtKB-KW"/>
</dbReference>
<dbReference type="EC" id="2.3.2.27" evidence="5"/>
<evidence type="ECO:0000256" key="8">
    <source>
        <dbReference type="ARBA" id="ARBA00022679"/>
    </source>
</evidence>
<keyword evidence="13" id="KW-0862">Zinc</keyword>
<evidence type="ECO:0000256" key="3">
    <source>
        <dbReference type="ARBA" id="ARBA00004906"/>
    </source>
</evidence>
<keyword evidence="9" id="KW-0812">Transmembrane</keyword>
<dbReference type="InterPro" id="IPR017907">
    <property type="entry name" value="Znf_RING_CS"/>
</dbReference>
<dbReference type="InterPro" id="IPR013083">
    <property type="entry name" value="Znf_RING/FYVE/PHD"/>
</dbReference>
<dbReference type="PROSITE" id="PS00518">
    <property type="entry name" value="ZF_RING_1"/>
    <property type="match status" value="1"/>
</dbReference>
<dbReference type="Pfam" id="PF04757">
    <property type="entry name" value="Pex2_Pex12"/>
    <property type="match status" value="1"/>
</dbReference>
<comment type="similarity">
    <text evidence="4">Belongs to the pex2/pex10/pex12 family.</text>
</comment>
<evidence type="ECO:0000256" key="5">
    <source>
        <dbReference type="ARBA" id="ARBA00012483"/>
    </source>
</evidence>
<dbReference type="InterPro" id="IPR001841">
    <property type="entry name" value="Znf_RING"/>
</dbReference>
<dbReference type="RefSeq" id="XP_017986861.1">
    <property type="nucleotide sequence ID" value="XM_018131251.1"/>
</dbReference>
<name>A0A109UYI8_9SACH</name>
<evidence type="ECO:0000256" key="15">
    <source>
        <dbReference type="ARBA" id="ARBA00022989"/>
    </source>
</evidence>
<dbReference type="SUPFAM" id="SSF57850">
    <property type="entry name" value="RING/U-box"/>
    <property type="match status" value="1"/>
</dbReference>
<dbReference type="CDD" id="cd16527">
    <property type="entry name" value="RING-HC_PEX10"/>
    <property type="match status" value="1"/>
</dbReference>
<dbReference type="STRING" id="45286.A0A109UYI8"/>
<keyword evidence="12" id="KW-0833">Ubl conjugation pathway</keyword>
<reference evidence="21 22" key="1">
    <citation type="submission" date="2016-01" db="EMBL/GenBank/DDBJ databases">
        <title>Genome sequence of the yeast Holleya sinecauda.</title>
        <authorList>
            <person name="Dietrich F.S."/>
        </authorList>
    </citation>
    <scope>NUCLEOTIDE SEQUENCE [LARGE SCALE GENOMIC DNA]</scope>
    <source>
        <strain evidence="21 22">ATCC 58844</strain>
    </source>
</reference>
<dbReference type="InterPro" id="IPR006845">
    <property type="entry name" value="Pex_N"/>
</dbReference>
<dbReference type="OrthoDB" id="6270329at2759"/>
<keyword evidence="15" id="KW-1133">Transmembrane helix</keyword>
<evidence type="ECO:0000256" key="7">
    <source>
        <dbReference type="ARBA" id="ARBA00022593"/>
    </source>
</evidence>
<evidence type="ECO:0000256" key="16">
    <source>
        <dbReference type="ARBA" id="ARBA00023136"/>
    </source>
</evidence>
<comment type="subcellular location">
    <subcellularLocation>
        <location evidence="2">Peroxisome membrane</location>
        <topology evidence="2">Multi-pass membrane protein</topology>
    </subcellularLocation>
</comment>
<dbReference type="GO" id="GO:0005778">
    <property type="term" value="C:peroxisomal membrane"/>
    <property type="evidence" value="ECO:0007669"/>
    <property type="project" value="UniProtKB-SubCell"/>
</dbReference>
<evidence type="ECO:0000256" key="9">
    <source>
        <dbReference type="ARBA" id="ARBA00022692"/>
    </source>
</evidence>
<keyword evidence="22" id="KW-1185">Reference proteome</keyword>
<evidence type="ECO:0000313" key="22">
    <source>
        <dbReference type="Proteomes" id="UP000243052"/>
    </source>
</evidence>
<dbReference type="GO" id="GO:0016562">
    <property type="term" value="P:protein import into peroxisome matrix, receptor recycling"/>
    <property type="evidence" value="ECO:0007669"/>
    <property type="project" value="UniProtKB-ARBA"/>
</dbReference>
<dbReference type="GO" id="GO:0061630">
    <property type="term" value="F:ubiquitin protein ligase activity"/>
    <property type="evidence" value="ECO:0007669"/>
    <property type="project" value="UniProtKB-EC"/>
</dbReference>
<keyword evidence="11 19" id="KW-0863">Zinc-finger</keyword>
<sequence length="323" mass="37263">MNNDRPFFPFADAPSIVQAHQKDSYAVSLLGKKLEDALKSMAGQLFANRYSGNISIGSKLLYLIVTTLRNKRTLGEEYVDLIYVDRNGTRLVRKWRRLLFILSYTVLPYFLAKVFNRVKKSFIKESEYDDNENKNEVLDYLRDLTFKDVINNILNLHILTFYISGKFYQLSKRVFGLRYAISHDVSEEESKLRMSNSRTYRILGGIVFLQFLVKIAPLVGKLKTRYIKRSTNDGSDKTGVVSGIPTEGTYQKLDLNDAGTLSFIPEQSRKCILCLVDMVEPSCLPCGHMFCWHCIIQWCSSRQECPLCRQHCSKQSVLPIRQY</sequence>
<keyword evidence="7" id="KW-0962">Peroxisome biogenesis</keyword>
<dbReference type="Proteomes" id="UP000243052">
    <property type="component" value="Chromosome iii"/>
</dbReference>
<dbReference type="Gene3D" id="3.30.40.10">
    <property type="entry name" value="Zinc/RING finger domain, C3HC4 (zinc finger)"/>
    <property type="match status" value="1"/>
</dbReference>
<dbReference type="PANTHER" id="PTHR23350">
    <property type="entry name" value="PEROXISOME ASSEMBLY PROTEIN 10"/>
    <property type="match status" value="1"/>
</dbReference>
<evidence type="ECO:0000256" key="13">
    <source>
        <dbReference type="ARBA" id="ARBA00022833"/>
    </source>
</evidence>
<evidence type="ECO:0000256" key="12">
    <source>
        <dbReference type="ARBA" id="ARBA00022786"/>
    </source>
</evidence>
<evidence type="ECO:0000256" key="11">
    <source>
        <dbReference type="ARBA" id="ARBA00022771"/>
    </source>
</evidence>
<keyword evidence="8" id="KW-0808">Transferase</keyword>
<organism evidence="21 22">
    <name type="scientific">Eremothecium sinecaudum</name>
    <dbReference type="NCBI Taxonomy" id="45286"/>
    <lineage>
        <taxon>Eukaryota</taxon>
        <taxon>Fungi</taxon>
        <taxon>Dikarya</taxon>
        <taxon>Ascomycota</taxon>
        <taxon>Saccharomycotina</taxon>
        <taxon>Saccharomycetes</taxon>
        <taxon>Saccharomycetales</taxon>
        <taxon>Saccharomycetaceae</taxon>
        <taxon>Eremothecium</taxon>
    </lineage>
</organism>
<keyword evidence="6" id="KW-0813">Transport</keyword>
<dbReference type="Pfam" id="PF13639">
    <property type="entry name" value="zf-RING_2"/>
    <property type="match status" value="1"/>
</dbReference>
<gene>
    <name evidence="21" type="ORF">AW171_hschr31721</name>
</gene>
<dbReference type="PROSITE" id="PS50089">
    <property type="entry name" value="ZF_RING_2"/>
    <property type="match status" value="1"/>
</dbReference>
<keyword evidence="14" id="KW-0653">Protein transport</keyword>
<proteinExistence type="inferred from homology"/>
<evidence type="ECO:0000256" key="4">
    <source>
        <dbReference type="ARBA" id="ARBA00008704"/>
    </source>
</evidence>
<keyword evidence="10" id="KW-0479">Metal-binding</keyword>
<evidence type="ECO:0000313" key="21">
    <source>
        <dbReference type="EMBL" id="AMD19865.1"/>
    </source>
</evidence>
<evidence type="ECO:0000256" key="10">
    <source>
        <dbReference type="ARBA" id="ARBA00022723"/>
    </source>
</evidence>
<evidence type="ECO:0000256" key="2">
    <source>
        <dbReference type="ARBA" id="ARBA00004585"/>
    </source>
</evidence>
<dbReference type="SMART" id="SM00184">
    <property type="entry name" value="RING"/>
    <property type="match status" value="1"/>
</dbReference>
<dbReference type="PANTHER" id="PTHR23350:SF0">
    <property type="entry name" value="PEROXISOME BIOGENESIS FACTOR 10"/>
    <property type="match status" value="1"/>
</dbReference>
<evidence type="ECO:0000256" key="18">
    <source>
        <dbReference type="ARBA" id="ARBA00041230"/>
    </source>
</evidence>
<dbReference type="EMBL" id="CP014243">
    <property type="protein sequence ID" value="AMD19865.1"/>
    <property type="molecule type" value="Genomic_DNA"/>
</dbReference>
<dbReference type="InterPro" id="IPR025654">
    <property type="entry name" value="PEX2/10"/>
</dbReference>
<evidence type="ECO:0000256" key="17">
    <source>
        <dbReference type="ARBA" id="ARBA00023140"/>
    </source>
</evidence>
<keyword evidence="16" id="KW-0472">Membrane</keyword>
<protein>
    <recommendedName>
        <fullName evidence="5">RING-type E3 ubiquitin transferase</fullName>
        <ecNumber evidence="5">2.3.2.27</ecNumber>
    </recommendedName>
    <alternativeName>
        <fullName evidence="18">Peroxin-10</fullName>
    </alternativeName>
</protein>
<evidence type="ECO:0000256" key="19">
    <source>
        <dbReference type="PROSITE-ProRule" id="PRU00175"/>
    </source>
</evidence>
<dbReference type="AlphaFoldDB" id="A0A109UYI8"/>
<comment type="catalytic activity">
    <reaction evidence="1">
        <text>S-ubiquitinyl-[E2 ubiquitin-conjugating enzyme]-L-cysteine + [acceptor protein]-L-lysine = [E2 ubiquitin-conjugating enzyme]-L-cysteine + N(6)-ubiquitinyl-[acceptor protein]-L-lysine.</text>
        <dbReference type="EC" id="2.3.2.27"/>
    </reaction>
</comment>
<evidence type="ECO:0000256" key="14">
    <source>
        <dbReference type="ARBA" id="ARBA00022927"/>
    </source>
</evidence>
<accession>A0A109UYI8</accession>
<dbReference type="GeneID" id="28723085"/>
<evidence type="ECO:0000256" key="6">
    <source>
        <dbReference type="ARBA" id="ARBA00022448"/>
    </source>
</evidence>
<keyword evidence="17" id="KW-0576">Peroxisome</keyword>
<comment type="pathway">
    <text evidence="3">Protein modification; protein ubiquitination.</text>
</comment>
<feature type="domain" description="RING-type" evidence="20">
    <location>
        <begin position="271"/>
        <end position="309"/>
    </location>
</feature>
<dbReference type="GO" id="GO:0016567">
    <property type="term" value="P:protein ubiquitination"/>
    <property type="evidence" value="ECO:0007669"/>
    <property type="project" value="UniProtKB-ARBA"/>
</dbReference>
<evidence type="ECO:0000259" key="20">
    <source>
        <dbReference type="PROSITE" id="PS50089"/>
    </source>
</evidence>